<name>A0A6S7IVR7_PARCT</name>
<dbReference type="AlphaFoldDB" id="A0A6S7IVR7"/>
<reference evidence="1" key="1">
    <citation type="submission" date="2020-04" db="EMBL/GenBank/DDBJ databases">
        <authorList>
            <person name="Alioto T."/>
            <person name="Alioto T."/>
            <person name="Gomez Garrido J."/>
        </authorList>
    </citation>
    <scope>NUCLEOTIDE SEQUENCE</scope>
    <source>
        <strain evidence="1">A484AB</strain>
    </source>
</reference>
<organism evidence="1 2">
    <name type="scientific">Paramuricea clavata</name>
    <name type="common">Red gorgonian</name>
    <name type="synonym">Violescent sea-whip</name>
    <dbReference type="NCBI Taxonomy" id="317549"/>
    <lineage>
        <taxon>Eukaryota</taxon>
        <taxon>Metazoa</taxon>
        <taxon>Cnidaria</taxon>
        <taxon>Anthozoa</taxon>
        <taxon>Octocorallia</taxon>
        <taxon>Malacalcyonacea</taxon>
        <taxon>Plexauridae</taxon>
        <taxon>Paramuricea</taxon>
    </lineage>
</organism>
<dbReference type="EMBL" id="CACRXK020006526">
    <property type="protein sequence ID" value="CAB4009652.1"/>
    <property type="molecule type" value="Genomic_DNA"/>
</dbReference>
<proteinExistence type="predicted"/>
<accession>A0A6S7IVR7</accession>
<evidence type="ECO:0000313" key="2">
    <source>
        <dbReference type="Proteomes" id="UP001152795"/>
    </source>
</evidence>
<comment type="caution">
    <text evidence="1">The sequence shown here is derived from an EMBL/GenBank/DDBJ whole genome shotgun (WGS) entry which is preliminary data.</text>
</comment>
<dbReference type="Proteomes" id="UP001152795">
    <property type="component" value="Unassembled WGS sequence"/>
</dbReference>
<evidence type="ECO:0000313" key="1">
    <source>
        <dbReference type="EMBL" id="CAB4009652.1"/>
    </source>
</evidence>
<keyword evidence="2" id="KW-1185">Reference proteome</keyword>
<protein>
    <submittedName>
        <fullName evidence="1">Uncharacterized protein</fullName>
    </submittedName>
</protein>
<dbReference type="OrthoDB" id="10450699at2759"/>
<sequence>MGFTSQSLVLLLNLINLVYLTETLKNSTARSDTNKGGDGDDSNVTIAVVLGVCLTVLIFGCIGYFLCRGHLENKRFMNHRQLLKMERLNKNGKDSGSKTENEQSKDFAEEVL</sequence>
<gene>
    <name evidence="1" type="ORF">PACLA_8A074393</name>
</gene>